<keyword evidence="1" id="KW-0812">Transmembrane</keyword>
<proteinExistence type="predicted"/>
<dbReference type="Pfam" id="PF07841">
    <property type="entry name" value="DM4_12"/>
    <property type="match status" value="1"/>
</dbReference>
<protein>
    <submittedName>
        <fullName evidence="2">Putative DM4/DM12 family-like protein 25</fullName>
    </submittedName>
</protein>
<evidence type="ECO:0000313" key="3">
    <source>
        <dbReference type="Proteomes" id="UP000747542"/>
    </source>
</evidence>
<keyword evidence="1" id="KW-0472">Membrane</keyword>
<evidence type="ECO:0000256" key="1">
    <source>
        <dbReference type="SAM" id="Phobius"/>
    </source>
</evidence>
<accession>A0A8J5JD89</accession>
<feature type="transmembrane region" description="Helical" evidence="1">
    <location>
        <begin position="107"/>
        <end position="129"/>
    </location>
</feature>
<name>A0A8J5JD89_HOMAM</name>
<feature type="non-terminal residue" evidence="2">
    <location>
        <position position="289"/>
    </location>
</feature>
<evidence type="ECO:0000313" key="2">
    <source>
        <dbReference type="EMBL" id="KAG7156302.1"/>
    </source>
</evidence>
<dbReference type="Proteomes" id="UP000747542">
    <property type="component" value="Unassembled WGS sequence"/>
</dbReference>
<sequence length="289" mass="32080">QFLLVECGCYVTRTNVWATAYQKFRISSSVDHHTPARTPEGVTSRLVVVARKQLSYTMTWVLPTLLVAIYLLTVASAFTTDLNEPNPFDLLQVATEKIFLDDGIKDMLSVFAIQGIVTVAVVIGVIFLFRELGLALKSGLYPEEDSEEASYSEPYVAYYDQPSSYASIGYQSSQRSLGKRESLLTRVLNSIDPVESAFALMDVEEVACRRRTVCELQRAASRMPIIASLVQYISPSISGLEEYKEAQDAGAALEDCALLFSECPTSLVQNVWGDDQVNLHTRQRLSPLP</sequence>
<reference evidence="2" key="1">
    <citation type="journal article" date="2021" name="Sci. Adv.">
        <title>The American lobster genome reveals insights on longevity, neural, and immune adaptations.</title>
        <authorList>
            <person name="Polinski J.M."/>
            <person name="Zimin A.V."/>
            <person name="Clark K.F."/>
            <person name="Kohn A.B."/>
            <person name="Sadowski N."/>
            <person name="Timp W."/>
            <person name="Ptitsyn A."/>
            <person name="Khanna P."/>
            <person name="Romanova D.Y."/>
            <person name="Williams P."/>
            <person name="Greenwood S.J."/>
            <person name="Moroz L.L."/>
            <person name="Walt D.R."/>
            <person name="Bodnar A.G."/>
        </authorList>
    </citation>
    <scope>NUCLEOTIDE SEQUENCE</scope>
    <source>
        <strain evidence="2">GMGI-L3</strain>
    </source>
</reference>
<feature type="transmembrane region" description="Helical" evidence="1">
    <location>
        <begin position="60"/>
        <end position="78"/>
    </location>
</feature>
<keyword evidence="1" id="KW-1133">Transmembrane helix</keyword>
<dbReference type="AlphaFoldDB" id="A0A8J5JD89"/>
<dbReference type="EMBL" id="JAHLQT010039184">
    <property type="protein sequence ID" value="KAG7156302.1"/>
    <property type="molecule type" value="Genomic_DNA"/>
</dbReference>
<dbReference type="InterPro" id="IPR006631">
    <property type="entry name" value="DM4_12"/>
</dbReference>
<comment type="caution">
    <text evidence="2">The sequence shown here is derived from an EMBL/GenBank/DDBJ whole genome shotgun (WGS) entry which is preliminary data.</text>
</comment>
<keyword evidence="3" id="KW-1185">Reference proteome</keyword>
<organism evidence="2 3">
    <name type="scientific">Homarus americanus</name>
    <name type="common">American lobster</name>
    <dbReference type="NCBI Taxonomy" id="6706"/>
    <lineage>
        <taxon>Eukaryota</taxon>
        <taxon>Metazoa</taxon>
        <taxon>Ecdysozoa</taxon>
        <taxon>Arthropoda</taxon>
        <taxon>Crustacea</taxon>
        <taxon>Multicrustacea</taxon>
        <taxon>Malacostraca</taxon>
        <taxon>Eumalacostraca</taxon>
        <taxon>Eucarida</taxon>
        <taxon>Decapoda</taxon>
        <taxon>Pleocyemata</taxon>
        <taxon>Astacidea</taxon>
        <taxon>Nephropoidea</taxon>
        <taxon>Nephropidae</taxon>
        <taxon>Homarus</taxon>
    </lineage>
</organism>
<gene>
    <name evidence="2" type="ORF">Hamer_G006026</name>
</gene>